<protein>
    <submittedName>
        <fullName evidence="2">Uncharacterized protein</fullName>
    </submittedName>
</protein>
<dbReference type="RefSeq" id="WP_381218931.1">
    <property type="nucleotide sequence ID" value="NZ_JBHSPC010000123.1"/>
</dbReference>
<dbReference type="Proteomes" id="UP001596183">
    <property type="component" value="Unassembled WGS sequence"/>
</dbReference>
<evidence type="ECO:0000313" key="2">
    <source>
        <dbReference type="EMBL" id="MFC5674689.1"/>
    </source>
</evidence>
<evidence type="ECO:0000313" key="3">
    <source>
        <dbReference type="Proteomes" id="UP001596183"/>
    </source>
</evidence>
<name>A0ABW0Y071_9ACTN</name>
<keyword evidence="3" id="KW-1185">Reference proteome</keyword>
<organism evidence="2 3">
    <name type="scientific">Streptomyces incanus</name>
    <dbReference type="NCBI Taxonomy" id="887453"/>
    <lineage>
        <taxon>Bacteria</taxon>
        <taxon>Bacillati</taxon>
        <taxon>Actinomycetota</taxon>
        <taxon>Actinomycetes</taxon>
        <taxon>Kitasatosporales</taxon>
        <taxon>Streptomycetaceae</taxon>
        <taxon>Streptomyces</taxon>
    </lineage>
</organism>
<keyword evidence="1" id="KW-0812">Transmembrane</keyword>
<keyword evidence="1" id="KW-0472">Membrane</keyword>
<dbReference type="EMBL" id="JBHSPC010000123">
    <property type="protein sequence ID" value="MFC5674689.1"/>
    <property type="molecule type" value="Genomic_DNA"/>
</dbReference>
<proteinExistence type="predicted"/>
<reference evidence="3" key="1">
    <citation type="journal article" date="2019" name="Int. J. Syst. Evol. Microbiol.">
        <title>The Global Catalogue of Microorganisms (GCM) 10K type strain sequencing project: providing services to taxonomists for standard genome sequencing and annotation.</title>
        <authorList>
            <consortium name="The Broad Institute Genomics Platform"/>
            <consortium name="The Broad Institute Genome Sequencing Center for Infectious Disease"/>
            <person name="Wu L."/>
            <person name="Ma J."/>
        </authorList>
    </citation>
    <scope>NUCLEOTIDE SEQUENCE [LARGE SCALE GENOMIC DNA]</scope>
    <source>
        <strain evidence="3">JCM 13852</strain>
    </source>
</reference>
<evidence type="ECO:0000256" key="1">
    <source>
        <dbReference type="SAM" id="Phobius"/>
    </source>
</evidence>
<feature type="transmembrane region" description="Helical" evidence="1">
    <location>
        <begin position="49"/>
        <end position="66"/>
    </location>
</feature>
<accession>A0ABW0Y071</accession>
<keyword evidence="1" id="KW-1133">Transmembrane helix</keyword>
<sequence>MGGYSLKAGVSGVRRTCRSTDDTGFPVCQLHILAGLGELFLGLVAEKELGVVGLVLLLLIGIWARTRRDGRAVGAALLPALLMVQA</sequence>
<comment type="caution">
    <text evidence="2">The sequence shown here is derived from an EMBL/GenBank/DDBJ whole genome shotgun (WGS) entry which is preliminary data.</text>
</comment>
<gene>
    <name evidence="2" type="ORF">ACFP2V_32875</name>
</gene>